<evidence type="ECO:0000256" key="1">
    <source>
        <dbReference type="ARBA" id="ARBA00009865"/>
    </source>
</evidence>
<sequence length="323" mass="35758">MSPVATGIDPDAPAPRELYRDPVYDGATDPTVVESPDGWFLFYTQRRATHPDPGPGVAWVHGSRIGVARSDDGLRWTYAGTLEPETGGLMLRPGPPPAEVDETHWAPEVIHDGIRWRMYLTEIDGVPTQWPGHQRRIVEYASDDLRTWTRRGPLTLASDRVIDAAVARCPDGRWRVWYKDEAADSTTAVAVSDDLDTWHAEGTAIGGRPHEGPFAFELGGHWWLLTDEWRGMAVHRSSDAVSWQRQGGTDAVILGEGGDPAGGIQIGRHGSVVVTGDEARLYYFTHPWWDGSELADADERTHRRSAVHVARLHVVDGELTAQR</sequence>
<evidence type="ECO:0000256" key="2">
    <source>
        <dbReference type="ARBA" id="ARBA00022801"/>
    </source>
</evidence>
<accession>A0A543EUJ2</accession>
<dbReference type="CDD" id="cd08984">
    <property type="entry name" value="GH43-like"/>
    <property type="match status" value="1"/>
</dbReference>
<evidence type="ECO:0000313" key="7">
    <source>
        <dbReference type="Proteomes" id="UP000320235"/>
    </source>
</evidence>
<dbReference type="EMBL" id="VFPE01000003">
    <property type="protein sequence ID" value="TQM25239.1"/>
    <property type="molecule type" value="Genomic_DNA"/>
</dbReference>
<gene>
    <name evidence="6" type="ORF">FB391_2703</name>
</gene>
<keyword evidence="3 4" id="KW-0326">Glycosidase</keyword>
<organism evidence="6 7">
    <name type="scientific">Microbacterium kyungheense</name>
    <dbReference type="NCBI Taxonomy" id="1263636"/>
    <lineage>
        <taxon>Bacteria</taxon>
        <taxon>Bacillati</taxon>
        <taxon>Actinomycetota</taxon>
        <taxon>Actinomycetes</taxon>
        <taxon>Micrococcales</taxon>
        <taxon>Microbacteriaceae</taxon>
        <taxon>Microbacterium</taxon>
    </lineage>
</organism>
<comment type="caution">
    <text evidence="6">The sequence shown here is derived from an EMBL/GenBank/DDBJ whole genome shotgun (WGS) entry which is preliminary data.</text>
</comment>
<protein>
    <submittedName>
        <fullName evidence="6">Glycosyl hydrolase family 43</fullName>
    </submittedName>
</protein>
<dbReference type="Pfam" id="PF04616">
    <property type="entry name" value="Glyco_hydro_43"/>
    <property type="match status" value="1"/>
</dbReference>
<dbReference type="AlphaFoldDB" id="A0A543EUJ2"/>
<evidence type="ECO:0000256" key="5">
    <source>
        <dbReference type="SAM" id="MobiDB-lite"/>
    </source>
</evidence>
<reference evidence="6 7" key="1">
    <citation type="submission" date="2019-06" db="EMBL/GenBank/DDBJ databases">
        <title>Sequencing the genomes of 1000 actinobacteria strains.</title>
        <authorList>
            <person name="Klenk H.-P."/>
        </authorList>
    </citation>
    <scope>NUCLEOTIDE SEQUENCE [LARGE SCALE GENOMIC DNA]</scope>
    <source>
        <strain evidence="6 7">DSM 105492</strain>
    </source>
</reference>
<dbReference type="InterPro" id="IPR006710">
    <property type="entry name" value="Glyco_hydro_43"/>
</dbReference>
<dbReference type="OrthoDB" id="9759709at2"/>
<dbReference type="InterPro" id="IPR023296">
    <property type="entry name" value="Glyco_hydro_beta-prop_sf"/>
</dbReference>
<evidence type="ECO:0000256" key="3">
    <source>
        <dbReference type="ARBA" id="ARBA00023295"/>
    </source>
</evidence>
<name>A0A543EUJ2_9MICO</name>
<comment type="similarity">
    <text evidence="1 4">Belongs to the glycosyl hydrolase 43 family.</text>
</comment>
<evidence type="ECO:0000313" key="6">
    <source>
        <dbReference type="EMBL" id="TQM25239.1"/>
    </source>
</evidence>
<dbReference type="SUPFAM" id="SSF75005">
    <property type="entry name" value="Arabinanase/levansucrase/invertase"/>
    <property type="match status" value="1"/>
</dbReference>
<feature type="region of interest" description="Disordered" evidence="5">
    <location>
        <begin position="1"/>
        <end position="29"/>
    </location>
</feature>
<dbReference type="Gene3D" id="2.115.10.20">
    <property type="entry name" value="Glycosyl hydrolase domain, family 43"/>
    <property type="match status" value="1"/>
</dbReference>
<dbReference type="GO" id="GO:0005975">
    <property type="term" value="P:carbohydrate metabolic process"/>
    <property type="evidence" value="ECO:0007669"/>
    <property type="project" value="InterPro"/>
</dbReference>
<evidence type="ECO:0000256" key="4">
    <source>
        <dbReference type="RuleBase" id="RU361187"/>
    </source>
</evidence>
<dbReference type="GO" id="GO:0004553">
    <property type="term" value="F:hydrolase activity, hydrolyzing O-glycosyl compounds"/>
    <property type="evidence" value="ECO:0007669"/>
    <property type="project" value="InterPro"/>
</dbReference>
<keyword evidence="2 4" id="KW-0378">Hydrolase</keyword>
<dbReference type="RefSeq" id="WP_141895090.1">
    <property type="nucleotide sequence ID" value="NZ_BAABLH010000002.1"/>
</dbReference>
<keyword evidence="7" id="KW-1185">Reference proteome</keyword>
<proteinExistence type="inferred from homology"/>
<dbReference type="Proteomes" id="UP000320235">
    <property type="component" value="Unassembled WGS sequence"/>
</dbReference>